<name>A0ABT9YIA0_9BACI</name>
<dbReference type="EMBL" id="JAUSUA010000003">
    <property type="protein sequence ID" value="MDQ0207593.1"/>
    <property type="molecule type" value="Genomic_DNA"/>
</dbReference>
<dbReference type="Proteomes" id="UP001225034">
    <property type="component" value="Unassembled WGS sequence"/>
</dbReference>
<feature type="domain" description="Activator of Hsp90 ATPase homologue 1/2-like C-terminal" evidence="2">
    <location>
        <begin position="16"/>
        <end position="157"/>
    </location>
</feature>
<comment type="similarity">
    <text evidence="1">Belongs to the AHA1 family.</text>
</comment>
<keyword evidence="4" id="KW-1185">Reference proteome</keyword>
<gene>
    <name evidence="3" type="ORF">J2S05_002394</name>
</gene>
<dbReference type="RefSeq" id="WP_306983014.1">
    <property type="nucleotide sequence ID" value="NZ_JAUSUA010000003.1"/>
</dbReference>
<evidence type="ECO:0000313" key="4">
    <source>
        <dbReference type="Proteomes" id="UP001225034"/>
    </source>
</evidence>
<comment type="caution">
    <text evidence="3">The sequence shown here is derived from an EMBL/GenBank/DDBJ whole genome shotgun (WGS) entry which is preliminary data.</text>
</comment>
<dbReference type="Gene3D" id="3.30.530.20">
    <property type="match status" value="1"/>
</dbReference>
<dbReference type="InterPro" id="IPR023393">
    <property type="entry name" value="START-like_dom_sf"/>
</dbReference>
<evidence type="ECO:0000259" key="2">
    <source>
        <dbReference type="Pfam" id="PF08327"/>
    </source>
</evidence>
<evidence type="ECO:0000256" key="1">
    <source>
        <dbReference type="ARBA" id="ARBA00006817"/>
    </source>
</evidence>
<reference evidence="3 4" key="1">
    <citation type="submission" date="2023-07" db="EMBL/GenBank/DDBJ databases">
        <title>Genomic Encyclopedia of Type Strains, Phase IV (KMG-IV): sequencing the most valuable type-strain genomes for metagenomic binning, comparative biology and taxonomic classification.</title>
        <authorList>
            <person name="Goeker M."/>
        </authorList>
    </citation>
    <scope>NUCLEOTIDE SEQUENCE [LARGE SCALE GENOMIC DNA]</scope>
    <source>
        <strain evidence="3 4">DSM 19154</strain>
    </source>
</reference>
<dbReference type="CDD" id="cd07814">
    <property type="entry name" value="SRPBCC_CalC_Aha1-like"/>
    <property type="match status" value="1"/>
</dbReference>
<protein>
    <submittedName>
        <fullName evidence="3">Uncharacterized protein YndB with AHSA1/START domain</fullName>
    </submittedName>
</protein>
<proteinExistence type="inferred from homology"/>
<accession>A0ABT9YIA0</accession>
<evidence type="ECO:0000313" key="3">
    <source>
        <dbReference type="EMBL" id="MDQ0207593.1"/>
    </source>
</evidence>
<dbReference type="Pfam" id="PF08327">
    <property type="entry name" value="AHSA1"/>
    <property type="match status" value="1"/>
</dbReference>
<sequence length="158" mass="18403">MSTQSEIKLTMNRHFKASPESVFQTWLNSDLFKNWLFTLAETNKVAVNEPIEGGTWEIVDHRDGVDYRAIGKYLEVSPPTRLVFTFKMPQFSEAEDVISVEFESENEGCKMTFIQMITVPHEDDWNHEDIEKAVKEHYDGSEHGWNLMFKGLQQIVEK</sequence>
<organism evidence="3 4">
    <name type="scientific">Alkalicoccobacillus murimartini</name>
    <dbReference type="NCBI Taxonomy" id="171685"/>
    <lineage>
        <taxon>Bacteria</taxon>
        <taxon>Bacillati</taxon>
        <taxon>Bacillota</taxon>
        <taxon>Bacilli</taxon>
        <taxon>Bacillales</taxon>
        <taxon>Bacillaceae</taxon>
        <taxon>Alkalicoccobacillus</taxon>
    </lineage>
</organism>
<dbReference type="InterPro" id="IPR013538">
    <property type="entry name" value="ASHA1/2-like_C"/>
</dbReference>
<dbReference type="SUPFAM" id="SSF55961">
    <property type="entry name" value="Bet v1-like"/>
    <property type="match status" value="1"/>
</dbReference>